<name>A0ABW5R5Z3_9BACL</name>
<dbReference type="Gene3D" id="2.60.40.1180">
    <property type="entry name" value="Golgi alpha-mannosidase II"/>
    <property type="match status" value="1"/>
</dbReference>
<dbReference type="SUPFAM" id="SSF51011">
    <property type="entry name" value="Glycosyl hydrolase domain"/>
    <property type="match status" value="1"/>
</dbReference>
<reference evidence="8" key="1">
    <citation type="journal article" date="2019" name="Int. J. Syst. Evol. Microbiol.">
        <title>The Global Catalogue of Microorganisms (GCM) 10K type strain sequencing project: providing services to taxonomists for standard genome sequencing and annotation.</title>
        <authorList>
            <consortium name="The Broad Institute Genomics Platform"/>
            <consortium name="The Broad Institute Genome Sequencing Center for Infectious Disease"/>
            <person name="Wu L."/>
            <person name="Ma J."/>
        </authorList>
    </citation>
    <scope>NUCLEOTIDE SEQUENCE [LARGE SCALE GENOMIC DNA]</scope>
    <source>
        <strain evidence="8">KCTC 33676</strain>
    </source>
</reference>
<gene>
    <name evidence="7" type="ORF">ACFSUC_00980</name>
</gene>
<dbReference type="SUPFAM" id="SSF51445">
    <property type="entry name" value="(Trans)glycosidases"/>
    <property type="match status" value="1"/>
</dbReference>
<dbReference type="Pfam" id="PF16657">
    <property type="entry name" value="Malt_amylase_C"/>
    <property type="match status" value="1"/>
</dbReference>
<feature type="domain" description="Glycosyl hydrolase family 13 catalytic" evidence="6">
    <location>
        <begin position="13"/>
        <end position="425"/>
    </location>
</feature>
<evidence type="ECO:0000256" key="3">
    <source>
        <dbReference type="ARBA" id="ARBA00023295"/>
    </source>
</evidence>
<evidence type="ECO:0000313" key="7">
    <source>
        <dbReference type="EMBL" id="MFD2670176.1"/>
    </source>
</evidence>
<dbReference type="InterPro" id="IPR032091">
    <property type="entry name" value="Malt_amylase-like_C"/>
</dbReference>
<proteinExistence type="inferred from homology"/>
<dbReference type="EMBL" id="JBHUMM010000001">
    <property type="protein sequence ID" value="MFD2670176.1"/>
    <property type="molecule type" value="Genomic_DNA"/>
</dbReference>
<dbReference type="CDD" id="cd11333">
    <property type="entry name" value="AmyAc_SI_OligoGlu_DGase"/>
    <property type="match status" value="1"/>
</dbReference>
<keyword evidence="2" id="KW-0378">Hydrolase</keyword>
<dbReference type="InterPro" id="IPR013780">
    <property type="entry name" value="Glyco_hydro_b"/>
</dbReference>
<sequence>MEQQWWHKSVIYQVYPKSFYDADGDGNGDIRGIIEKLDYLQELGVDIIWMCPINQSPMDDNGYDISDYYEIAPEFGTIQEFETLIEEAQKRNIQIMMDLVINHTSDEHPWFVESRKSADNPYSDYYIWRDPKEGETGPKEPNNWASYFSGSAWEFDSNRQQYYLHLYSKKQPDLNWEHPKVRKEMQDVIRFWIEKGVKGFRMDVINKLSKDQRFPDVPNVPEGEYALGRPYYLDGPRIHEFLREVAAVYEGKEIVTVGETSGVTVENARLYTNPARKELDMVFQFDHMAVDAGPYPVGKWEVKPVDFLALKRIMSHWQDGLYGIGWNSLYWSNHDQPRAVSRFGDDREPYRELSAKMLGTCLHFMQGTPYVYQGEEIGMTNVQFESLDEYQDIELLNMYKERRAKGVSHDELMRAIWAKGRDNARTPMQWDDTGHGGFSKAEQTWLKVNPNYKAINVKAQLEDPESVFHYYKSLIQLRKDSPVSDVMVYGKYQLLLAEHEGVYAYTRTFETDTLLVLCNFQDDTYSLALDEVHTLQGAAPIIGNYSAPQLEGETIVLRPYEALVLQLT</sequence>
<dbReference type="PANTHER" id="PTHR10357:SF184">
    <property type="entry name" value="OLIGO-1,6-GLUCOSIDASE 1"/>
    <property type="match status" value="1"/>
</dbReference>
<organism evidence="7 8">
    <name type="scientific">Marinicrinis sediminis</name>
    <dbReference type="NCBI Taxonomy" id="1652465"/>
    <lineage>
        <taxon>Bacteria</taxon>
        <taxon>Bacillati</taxon>
        <taxon>Bacillota</taxon>
        <taxon>Bacilli</taxon>
        <taxon>Bacillales</taxon>
        <taxon>Paenibacillaceae</taxon>
    </lineage>
</organism>
<comment type="caution">
    <text evidence="7">The sequence shown here is derived from an EMBL/GenBank/DDBJ whole genome shotgun (WGS) entry which is preliminary data.</text>
</comment>
<comment type="catalytic activity">
    <reaction evidence="4">
        <text>Hydrolysis of (1-&gt;6)-alpha-D-glucosidic linkages in some oligosaccharides produced from starch and glycogen by alpha-amylase, and in isomaltose.</text>
        <dbReference type="EC" id="3.2.1.10"/>
    </reaction>
</comment>
<evidence type="ECO:0000256" key="4">
    <source>
        <dbReference type="ARBA" id="ARBA00036217"/>
    </source>
</evidence>
<dbReference type="PANTHER" id="PTHR10357">
    <property type="entry name" value="ALPHA-AMYLASE FAMILY MEMBER"/>
    <property type="match status" value="1"/>
</dbReference>
<dbReference type="Proteomes" id="UP001597497">
    <property type="component" value="Unassembled WGS sequence"/>
</dbReference>
<dbReference type="InterPro" id="IPR045857">
    <property type="entry name" value="O16G_dom_2"/>
</dbReference>
<dbReference type="Pfam" id="PF00128">
    <property type="entry name" value="Alpha-amylase"/>
    <property type="match status" value="1"/>
</dbReference>
<protein>
    <recommendedName>
        <fullName evidence="5">oligo-1,6-glucosidase</fullName>
        <ecNumber evidence="5">3.2.1.10</ecNumber>
    </recommendedName>
</protein>
<evidence type="ECO:0000256" key="2">
    <source>
        <dbReference type="ARBA" id="ARBA00022801"/>
    </source>
</evidence>
<dbReference type="Gene3D" id="3.90.400.10">
    <property type="entry name" value="Oligo-1,6-glucosidase, Domain 2"/>
    <property type="match status" value="1"/>
</dbReference>
<accession>A0ABW5R5Z3</accession>
<evidence type="ECO:0000313" key="8">
    <source>
        <dbReference type="Proteomes" id="UP001597497"/>
    </source>
</evidence>
<keyword evidence="8" id="KW-1185">Reference proteome</keyword>
<dbReference type="NCBIfam" id="NF008183">
    <property type="entry name" value="PRK10933.1"/>
    <property type="match status" value="1"/>
</dbReference>
<evidence type="ECO:0000256" key="1">
    <source>
        <dbReference type="ARBA" id="ARBA00008061"/>
    </source>
</evidence>
<dbReference type="Gene3D" id="3.20.20.80">
    <property type="entry name" value="Glycosidases"/>
    <property type="match status" value="1"/>
</dbReference>
<comment type="similarity">
    <text evidence="1">Belongs to the glycosyl hydrolase 13 family.</text>
</comment>
<dbReference type="InterPro" id="IPR017853">
    <property type="entry name" value="GH"/>
</dbReference>
<dbReference type="EC" id="3.2.1.10" evidence="5"/>
<evidence type="ECO:0000256" key="5">
    <source>
        <dbReference type="ARBA" id="ARBA00038939"/>
    </source>
</evidence>
<evidence type="ECO:0000259" key="6">
    <source>
        <dbReference type="SMART" id="SM00642"/>
    </source>
</evidence>
<dbReference type="RefSeq" id="WP_379927514.1">
    <property type="nucleotide sequence ID" value="NZ_JBHUMM010000001.1"/>
</dbReference>
<keyword evidence="3" id="KW-0326">Glycosidase</keyword>
<dbReference type="SMART" id="SM00642">
    <property type="entry name" value="Aamy"/>
    <property type="match status" value="1"/>
</dbReference>
<dbReference type="InterPro" id="IPR006047">
    <property type="entry name" value="GH13_cat_dom"/>
</dbReference>